<organism evidence="1">
    <name type="scientific">marine sediment metagenome</name>
    <dbReference type="NCBI Taxonomy" id="412755"/>
    <lineage>
        <taxon>unclassified sequences</taxon>
        <taxon>metagenomes</taxon>
        <taxon>ecological metagenomes</taxon>
    </lineage>
</organism>
<protein>
    <submittedName>
        <fullName evidence="1">Uncharacterized protein</fullName>
    </submittedName>
</protein>
<name>A0A0F9G9C9_9ZZZZ</name>
<sequence>MPSVTRQSLRFKCSVKDCPWPDDEDIHTPWCLGIPDVEHWADKPTHQHWPKKGMGGKNPKSKIVAILCPPCHDRIDNGDWGNAVKDIPGRGRVYFAWDLHGNTLIEKEVMPDADRQPQEFDQREGGWEKLVCPNCVECAGTDHEST</sequence>
<gene>
    <name evidence="1" type="ORF">LCGC14_1856110</name>
</gene>
<reference evidence="1" key="1">
    <citation type="journal article" date="2015" name="Nature">
        <title>Complex archaea that bridge the gap between prokaryotes and eukaryotes.</title>
        <authorList>
            <person name="Spang A."/>
            <person name="Saw J.H."/>
            <person name="Jorgensen S.L."/>
            <person name="Zaremba-Niedzwiedzka K."/>
            <person name="Martijn J."/>
            <person name="Lind A.E."/>
            <person name="van Eijk R."/>
            <person name="Schleper C."/>
            <person name="Guy L."/>
            <person name="Ettema T.J."/>
        </authorList>
    </citation>
    <scope>NUCLEOTIDE SEQUENCE</scope>
</reference>
<proteinExistence type="predicted"/>
<dbReference type="EMBL" id="LAZR01018712">
    <property type="protein sequence ID" value="KKL95293.1"/>
    <property type="molecule type" value="Genomic_DNA"/>
</dbReference>
<dbReference type="AlphaFoldDB" id="A0A0F9G9C9"/>
<evidence type="ECO:0000313" key="1">
    <source>
        <dbReference type="EMBL" id="KKL95293.1"/>
    </source>
</evidence>
<accession>A0A0F9G9C9</accession>
<comment type="caution">
    <text evidence="1">The sequence shown here is derived from an EMBL/GenBank/DDBJ whole genome shotgun (WGS) entry which is preliminary data.</text>
</comment>